<protein>
    <submittedName>
        <fullName evidence="1">Uncharacterized protein</fullName>
    </submittedName>
</protein>
<keyword evidence="2" id="KW-1185">Reference proteome</keyword>
<organism evidence="1 2">
    <name type="scientific">Sphagnum troendelagicum</name>
    <dbReference type="NCBI Taxonomy" id="128251"/>
    <lineage>
        <taxon>Eukaryota</taxon>
        <taxon>Viridiplantae</taxon>
        <taxon>Streptophyta</taxon>
        <taxon>Embryophyta</taxon>
        <taxon>Bryophyta</taxon>
        <taxon>Sphagnophytina</taxon>
        <taxon>Sphagnopsida</taxon>
        <taxon>Sphagnales</taxon>
        <taxon>Sphagnaceae</taxon>
        <taxon>Sphagnum</taxon>
    </lineage>
</organism>
<dbReference type="Proteomes" id="UP001497512">
    <property type="component" value="Chromosome 7"/>
</dbReference>
<evidence type="ECO:0000313" key="2">
    <source>
        <dbReference type="Proteomes" id="UP001497512"/>
    </source>
</evidence>
<proteinExistence type="predicted"/>
<sequence length="114" mass="10774">MGNLLSCSAVTGGLPCLLGSAGLSATGKLLAPAEAAAAEVLASPFRLAVALDAGLRLIAAREVEAGADAGADAGVEPEAGAEADAAAVGAMTVADVLRKLAATVVRTGGACCLG</sequence>
<accession>A0ABP0UWM3</accession>
<reference evidence="1" key="1">
    <citation type="submission" date="2024-02" db="EMBL/GenBank/DDBJ databases">
        <authorList>
            <consortium name="ELIXIR-Norway"/>
            <consortium name="Elixir Norway"/>
        </authorList>
    </citation>
    <scope>NUCLEOTIDE SEQUENCE</scope>
</reference>
<gene>
    <name evidence="1" type="ORF">CSSPTR1EN2_LOCUS20638</name>
</gene>
<dbReference type="EMBL" id="OZ019899">
    <property type="protein sequence ID" value="CAK9231459.1"/>
    <property type="molecule type" value="Genomic_DNA"/>
</dbReference>
<evidence type="ECO:0000313" key="1">
    <source>
        <dbReference type="EMBL" id="CAK9231459.1"/>
    </source>
</evidence>
<name>A0ABP0UWM3_9BRYO</name>